<keyword evidence="3" id="KW-1185">Reference proteome</keyword>
<dbReference type="Proteomes" id="UP000695007">
    <property type="component" value="Unplaced"/>
</dbReference>
<feature type="domain" description="C2H2-type" evidence="2">
    <location>
        <begin position="28"/>
        <end position="56"/>
    </location>
</feature>
<dbReference type="InterPro" id="IPR013087">
    <property type="entry name" value="Znf_C2H2_type"/>
</dbReference>
<dbReference type="AlphaFoldDB" id="A0AAJ7DXI3"/>
<proteinExistence type="predicted"/>
<dbReference type="KEGG" id="csol:105363928"/>
<sequence length="290" mass="33833">MHDNKPTPISKVENKKWEVKCNDGGKIYECARCGYISERKSNVGRHFRRFHSELDKYKTCICKKRFVTKGEYYEHCNKVHRHLRHSWYINTLKYKIRKIKVKTKKIGVIESNYQAIQCNAKRGLRSSPRLQSLYKKGLLNAEKSIIDDISSGCNIQKSIREIKNDIKENTVLSVNCDSDIIREKINLNTGSKSSLHLPEFHMIIPLTNLPLKKRFGAFPKRKCLSDIKNFNNNNASEKTHIGYVKNLYETSNNNEVKIHNLNLAKIDEQQRAFISQIDFDELNAILNLKY</sequence>
<dbReference type="RefSeq" id="XP_011500040.1">
    <property type="nucleotide sequence ID" value="XM_011501738.1"/>
</dbReference>
<keyword evidence="1" id="KW-0863">Zinc-finger</keyword>
<dbReference type="GO" id="GO:0008270">
    <property type="term" value="F:zinc ion binding"/>
    <property type="evidence" value="ECO:0007669"/>
    <property type="project" value="UniProtKB-KW"/>
</dbReference>
<keyword evidence="1" id="KW-0862">Zinc</keyword>
<gene>
    <name evidence="4" type="primary">LOC105363928</name>
</gene>
<dbReference type="PROSITE" id="PS50157">
    <property type="entry name" value="ZINC_FINGER_C2H2_2"/>
    <property type="match status" value="1"/>
</dbReference>
<evidence type="ECO:0000256" key="1">
    <source>
        <dbReference type="PROSITE-ProRule" id="PRU00042"/>
    </source>
</evidence>
<dbReference type="GeneID" id="105363928"/>
<evidence type="ECO:0000313" key="3">
    <source>
        <dbReference type="Proteomes" id="UP000695007"/>
    </source>
</evidence>
<name>A0AAJ7DXI3_9HYME</name>
<dbReference type="Gene3D" id="3.30.160.60">
    <property type="entry name" value="Classic Zinc Finger"/>
    <property type="match status" value="1"/>
</dbReference>
<reference evidence="4" key="1">
    <citation type="submission" date="2025-08" db="UniProtKB">
        <authorList>
            <consortium name="RefSeq"/>
        </authorList>
    </citation>
    <scope>IDENTIFICATION</scope>
</reference>
<accession>A0AAJ7DXI3</accession>
<keyword evidence="1" id="KW-0479">Metal-binding</keyword>
<protein>
    <submittedName>
        <fullName evidence="4">Uncharacterized protein LOC105363928</fullName>
    </submittedName>
</protein>
<feature type="non-terminal residue" evidence="4">
    <location>
        <position position="290"/>
    </location>
</feature>
<organism evidence="3 4">
    <name type="scientific">Ceratosolen solmsi marchali</name>
    <dbReference type="NCBI Taxonomy" id="326594"/>
    <lineage>
        <taxon>Eukaryota</taxon>
        <taxon>Metazoa</taxon>
        <taxon>Ecdysozoa</taxon>
        <taxon>Arthropoda</taxon>
        <taxon>Hexapoda</taxon>
        <taxon>Insecta</taxon>
        <taxon>Pterygota</taxon>
        <taxon>Neoptera</taxon>
        <taxon>Endopterygota</taxon>
        <taxon>Hymenoptera</taxon>
        <taxon>Apocrita</taxon>
        <taxon>Proctotrupomorpha</taxon>
        <taxon>Chalcidoidea</taxon>
        <taxon>Agaonidae</taxon>
        <taxon>Agaoninae</taxon>
        <taxon>Ceratosolen</taxon>
    </lineage>
</organism>
<evidence type="ECO:0000259" key="2">
    <source>
        <dbReference type="PROSITE" id="PS50157"/>
    </source>
</evidence>
<evidence type="ECO:0000313" key="4">
    <source>
        <dbReference type="RefSeq" id="XP_011500040.1"/>
    </source>
</evidence>